<evidence type="ECO:0000256" key="1">
    <source>
        <dbReference type="SAM" id="Phobius"/>
    </source>
</evidence>
<sequence length="53" mass="6109">MDTKTSILATKEDVARAEFKIEASKSELIKWMFVFWIGQLAAMFGLILLFLKK</sequence>
<keyword evidence="1" id="KW-0812">Transmembrane</keyword>
<gene>
    <name evidence="2" type="ORF">J7I42_03035</name>
</gene>
<evidence type="ECO:0000313" key="3">
    <source>
        <dbReference type="Proteomes" id="UP000677244"/>
    </source>
</evidence>
<dbReference type="EMBL" id="JAGHKO010000001">
    <property type="protein sequence ID" value="MBO9199223.1"/>
    <property type="molecule type" value="Genomic_DNA"/>
</dbReference>
<accession>A0ABS3YMX5</accession>
<keyword evidence="1" id="KW-0472">Membrane</keyword>
<organism evidence="2 3">
    <name type="scientific">Niastella soli</name>
    <dbReference type="NCBI Taxonomy" id="2821487"/>
    <lineage>
        <taxon>Bacteria</taxon>
        <taxon>Pseudomonadati</taxon>
        <taxon>Bacteroidota</taxon>
        <taxon>Chitinophagia</taxon>
        <taxon>Chitinophagales</taxon>
        <taxon>Chitinophagaceae</taxon>
        <taxon>Niastella</taxon>
    </lineage>
</organism>
<evidence type="ECO:0000313" key="2">
    <source>
        <dbReference type="EMBL" id="MBO9199223.1"/>
    </source>
</evidence>
<feature type="transmembrane region" description="Helical" evidence="1">
    <location>
        <begin position="28"/>
        <end position="51"/>
    </location>
</feature>
<keyword evidence="3" id="KW-1185">Reference proteome</keyword>
<proteinExistence type="predicted"/>
<evidence type="ECO:0008006" key="4">
    <source>
        <dbReference type="Google" id="ProtNLM"/>
    </source>
</evidence>
<comment type="caution">
    <text evidence="2">The sequence shown here is derived from an EMBL/GenBank/DDBJ whole genome shotgun (WGS) entry which is preliminary data.</text>
</comment>
<protein>
    <recommendedName>
        <fullName evidence="4">DUF1640 domain-containing protein</fullName>
    </recommendedName>
</protein>
<name>A0ABS3YMX5_9BACT</name>
<dbReference type="RefSeq" id="WP_209137293.1">
    <property type="nucleotide sequence ID" value="NZ_JAGHKO010000001.1"/>
</dbReference>
<reference evidence="2 3" key="1">
    <citation type="submission" date="2021-03" db="EMBL/GenBank/DDBJ databases">
        <title>Assistant Professor.</title>
        <authorList>
            <person name="Huq M.A."/>
        </authorList>
    </citation>
    <scope>NUCLEOTIDE SEQUENCE [LARGE SCALE GENOMIC DNA]</scope>
    <source>
        <strain evidence="2 3">MAH-29</strain>
    </source>
</reference>
<keyword evidence="1" id="KW-1133">Transmembrane helix</keyword>
<dbReference type="Proteomes" id="UP000677244">
    <property type="component" value="Unassembled WGS sequence"/>
</dbReference>